<dbReference type="RefSeq" id="WP_077400009.1">
    <property type="nucleotide sequence ID" value="NZ_CP019650.1"/>
</dbReference>
<dbReference type="GO" id="GO:0034257">
    <property type="term" value="F:nicotinamide riboside transmembrane transporter activity"/>
    <property type="evidence" value="ECO:0007669"/>
    <property type="project" value="InterPro"/>
</dbReference>
<comment type="subcellular location">
    <subcellularLocation>
        <location evidence="1">Membrane</location>
        <topology evidence="1">Multi-pass membrane protein</topology>
    </subcellularLocation>
</comment>
<evidence type="ECO:0000313" key="7">
    <source>
        <dbReference type="Proteomes" id="UP000188219"/>
    </source>
</evidence>
<reference evidence="6" key="1">
    <citation type="submission" date="2017-02" db="EMBL/GenBank/DDBJ databases">
        <title>Genome of Microbulbifer agarilyticus GP101.</title>
        <authorList>
            <person name="Jung J."/>
            <person name="Bae S.S."/>
            <person name="Baek K."/>
        </authorList>
    </citation>
    <scope>NUCLEOTIDE SEQUENCE [LARGE SCALE GENOMIC DNA]</scope>
    <source>
        <strain evidence="6">GP101</strain>
    </source>
</reference>
<dbReference type="AlphaFoldDB" id="A0A1Q2M1I9"/>
<dbReference type="GO" id="GO:0016020">
    <property type="term" value="C:membrane"/>
    <property type="evidence" value="ECO:0007669"/>
    <property type="project" value="UniProtKB-SubCell"/>
</dbReference>
<proteinExistence type="predicted"/>
<sequence length="86" mass="9770">MTSLFEYYLVDWLGMGLSLISVYLLGNRNKWGFLLFALSNVIFIFLGLTWMNSVGMAVGNVAFMLINIRGYLHWDKNNREPSASSA</sequence>
<dbReference type="Pfam" id="PF04973">
    <property type="entry name" value="NMN_transporter"/>
    <property type="match status" value="1"/>
</dbReference>
<dbReference type="InterPro" id="IPR006419">
    <property type="entry name" value="NMN_transpt_PnuC"/>
</dbReference>
<accession>A0A1Q2M1I9</accession>
<keyword evidence="4 5" id="KW-0472">Membrane</keyword>
<dbReference type="STRING" id="260552.Mag101_01910"/>
<name>A0A1Q2M1I9_9GAMM</name>
<evidence type="ECO:0000256" key="4">
    <source>
        <dbReference type="ARBA" id="ARBA00023136"/>
    </source>
</evidence>
<evidence type="ECO:0000256" key="2">
    <source>
        <dbReference type="ARBA" id="ARBA00022692"/>
    </source>
</evidence>
<keyword evidence="3 5" id="KW-1133">Transmembrane helix</keyword>
<evidence type="ECO:0000256" key="5">
    <source>
        <dbReference type="SAM" id="Phobius"/>
    </source>
</evidence>
<dbReference type="OrthoDB" id="7619970at2"/>
<organism evidence="6 7">
    <name type="scientific">Microbulbifer agarilyticus</name>
    <dbReference type="NCBI Taxonomy" id="260552"/>
    <lineage>
        <taxon>Bacteria</taxon>
        <taxon>Pseudomonadati</taxon>
        <taxon>Pseudomonadota</taxon>
        <taxon>Gammaproteobacteria</taxon>
        <taxon>Cellvibrionales</taxon>
        <taxon>Microbulbiferaceae</taxon>
        <taxon>Microbulbifer</taxon>
    </lineage>
</organism>
<keyword evidence="2 5" id="KW-0812">Transmembrane</keyword>
<evidence type="ECO:0000313" key="6">
    <source>
        <dbReference type="EMBL" id="AQQ66536.1"/>
    </source>
</evidence>
<gene>
    <name evidence="6" type="ORF">Mag101_01910</name>
</gene>
<evidence type="ECO:0000256" key="1">
    <source>
        <dbReference type="ARBA" id="ARBA00004141"/>
    </source>
</evidence>
<protein>
    <submittedName>
        <fullName evidence="6">Uncharacterized protein</fullName>
    </submittedName>
</protein>
<dbReference type="EMBL" id="CP019650">
    <property type="protein sequence ID" value="AQQ66536.1"/>
    <property type="molecule type" value="Genomic_DNA"/>
</dbReference>
<dbReference type="KEGG" id="maga:Mag101_01910"/>
<keyword evidence="7" id="KW-1185">Reference proteome</keyword>
<evidence type="ECO:0000256" key="3">
    <source>
        <dbReference type="ARBA" id="ARBA00022989"/>
    </source>
</evidence>
<feature type="transmembrane region" description="Helical" evidence="5">
    <location>
        <begin position="6"/>
        <end position="24"/>
    </location>
</feature>
<dbReference type="Proteomes" id="UP000188219">
    <property type="component" value="Chromosome"/>
</dbReference>